<proteinExistence type="predicted"/>
<feature type="compositionally biased region" description="Acidic residues" evidence="1">
    <location>
        <begin position="105"/>
        <end position="117"/>
    </location>
</feature>
<evidence type="ECO:0000256" key="1">
    <source>
        <dbReference type="SAM" id="MobiDB-lite"/>
    </source>
</evidence>
<evidence type="ECO:0000313" key="3">
    <source>
        <dbReference type="Proteomes" id="UP000005408"/>
    </source>
</evidence>
<dbReference type="EnsemblMetazoa" id="G20871.1">
    <property type="protein sequence ID" value="G20871.1:cds"/>
    <property type="gene ID" value="G20871"/>
</dbReference>
<name>A0A8W8JYR5_MAGGI</name>
<evidence type="ECO:0000313" key="2">
    <source>
        <dbReference type="EnsemblMetazoa" id="G20871.1:cds"/>
    </source>
</evidence>
<feature type="region of interest" description="Disordered" evidence="1">
    <location>
        <begin position="72"/>
        <end position="130"/>
    </location>
</feature>
<accession>A0A8W8JYR5</accession>
<organism evidence="2 3">
    <name type="scientific">Magallana gigas</name>
    <name type="common">Pacific oyster</name>
    <name type="synonym">Crassostrea gigas</name>
    <dbReference type="NCBI Taxonomy" id="29159"/>
    <lineage>
        <taxon>Eukaryota</taxon>
        <taxon>Metazoa</taxon>
        <taxon>Spiralia</taxon>
        <taxon>Lophotrochozoa</taxon>
        <taxon>Mollusca</taxon>
        <taxon>Bivalvia</taxon>
        <taxon>Autobranchia</taxon>
        <taxon>Pteriomorphia</taxon>
        <taxon>Ostreida</taxon>
        <taxon>Ostreoidea</taxon>
        <taxon>Ostreidae</taxon>
        <taxon>Magallana</taxon>
    </lineage>
</organism>
<sequence length="130" mass="14683">MLVTAGPALIRRRIYVRNRNFKDSQKPAERWMIQRNLKGLSVSSSDSGKRADLGDIVVDTDQHALDDFLQEEDTTPSVEAVATDKTEDTLSDYEEDPLVVRSLEDVEVEDEYYEDDIGASHGDQEPYSDS</sequence>
<dbReference type="Proteomes" id="UP000005408">
    <property type="component" value="Unassembled WGS sequence"/>
</dbReference>
<keyword evidence="3" id="KW-1185">Reference proteome</keyword>
<protein>
    <submittedName>
        <fullName evidence="2">Uncharacterized protein</fullName>
    </submittedName>
</protein>
<reference evidence="2" key="1">
    <citation type="submission" date="2022-08" db="UniProtKB">
        <authorList>
            <consortium name="EnsemblMetazoa"/>
        </authorList>
    </citation>
    <scope>IDENTIFICATION</scope>
    <source>
        <strain evidence="2">05x7-T-G4-1.051#20</strain>
    </source>
</reference>
<dbReference type="AlphaFoldDB" id="A0A8W8JYR5"/>